<dbReference type="EMBL" id="JAAZSQ010000011">
    <property type="protein sequence ID" value="NKX55324.1"/>
    <property type="molecule type" value="Genomic_DNA"/>
</dbReference>
<organism evidence="1 2">
    <name type="scientific">Arthrobacter mobilis</name>
    <dbReference type="NCBI Taxonomy" id="2724944"/>
    <lineage>
        <taxon>Bacteria</taxon>
        <taxon>Bacillati</taxon>
        <taxon>Actinomycetota</taxon>
        <taxon>Actinomycetes</taxon>
        <taxon>Micrococcales</taxon>
        <taxon>Micrococcaceae</taxon>
        <taxon>Arthrobacter</taxon>
    </lineage>
</organism>
<comment type="caution">
    <text evidence="1">The sequence shown here is derived from an EMBL/GenBank/DDBJ whole genome shotgun (WGS) entry which is preliminary data.</text>
</comment>
<accession>A0A7X6HDV8</accession>
<dbReference type="RefSeq" id="WP_168486753.1">
    <property type="nucleotide sequence ID" value="NZ_JAAZSQ010000011.1"/>
</dbReference>
<reference evidence="1 2" key="1">
    <citation type="submission" date="2020-04" db="EMBL/GenBank/DDBJ databases">
        <title>Arthrobacter sp. nov.</title>
        <authorList>
            <person name="Liu S."/>
        </authorList>
    </citation>
    <scope>NUCLEOTIDE SEQUENCE [LARGE SCALE GENOMIC DNA]</scope>
    <source>
        <strain evidence="1 2">E918</strain>
    </source>
</reference>
<protein>
    <submittedName>
        <fullName evidence="1">Uncharacterized protein</fullName>
    </submittedName>
</protein>
<gene>
    <name evidence="1" type="ORF">HGG74_12375</name>
</gene>
<evidence type="ECO:0000313" key="2">
    <source>
        <dbReference type="Proteomes" id="UP000544090"/>
    </source>
</evidence>
<sequence>MESAPIAQWWDRLEPGIREWFMDNPGTVVLPRTVVNAINAAVGDGDGPGQFEVSEADRQFVREQAEARRNGDAGS</sequence>
<dbReference type="AlphaFoldDB" id="A0A7X6HDV8"/>
<evidence type="ECO:0000313" key="1">
    <source>
        <dbReference type="EMBL" id="NKX55324.1"/>
    </source>
</evidence>
<keyword evidence="2" id="KW-1185">Reference proteome</keyword>
<name>A0A7X6HDV8_9MICC</name>
<dbReference type="Proteomes" id="UP000544090">
    <property type="component" value="Unassembled WGS sequence"/>
</dbReference>
<proteinExistence type="predicted"/>